<dbReference type="PROSITE" id="PS50008">
    <property type="entry name" value="PIPLC_Y_DOMAIN"/>
    <property type="match status" value="1"/>
</dbReference>
<evidence type="ECO:0000313" key="5">
    <source>
        <dbReference type="EMBL" id="SDR49872.1"/>
    </source>
</evidence>
<evidence type="ECO:0000256" key="3">
    <source>
        <dbReference type="RuleBase" id="RU003345"/>
    </source>
</evidence>
<dbReference type="RefSeq" id="WP_074771698.1">
    <property type="nucleotide sequence ID" value="NZ_FNKP01000003.1"/>
</dbReference>
<feature type="active site" evidence="2">
    <location>
        <position position="263"/>
    </location>
</feature>
<dbReference type="InterPro" id="IPR015590">
    <property type="entry name" value="Aldehyde_DH_dom"/>
</dbReference>
<evidence type="ECO:0000256" key="2">
    <source>
        <dbReference type="PROSITE-ProRule" id="PRU10007"/>
    </source>
</evidence>
<evidence type="ECO:0000259" key="4">
    <source>
        <dbReference type="PROSITE" id="PS50008"/>
    </source>
</evidence>
<dbReference type="InterPro" id="IPR016162">
    <property type="entry name" value="Ald_DH_N"/>
</dbReference>
<protein>
    <submittedName>
        <fullName evidence="5">Aldehyde dehydrogenase (NAD+)</fullName>
    </submittedName>
</protein>
<gene>
    <name evidence="5" type="ORF">SAMN05443245_6523</name>
</gene>
<dbReference type="GO" id="GO:0004435">
    <property type="term" value="F:phosphatidylinositol-4,5-bisphosphate phospholipase C activity"/>
    <property type="evidence" value="ECO:0007669"/>
    <property type="project" value="InterPro"/>
</dbReference>
<dbReference type="GO" id="GO:0035556">
    <property type="term" value="P:intracellular signal transduction"/>
    <property type="evidence" value="ECO:0007669"/>
    <property type="project" value="InterPro"/>
</dbReference>
<dbReference type="FunFam" id="3.40.605.10:FF:000001">
    <property type="entry name" value="Aldehyde dehydrogenase 1"/>
    <property type="match status" value="1"/>
</dbReference>
<organism evidence="5 6">
    <name type="scientific">Paraburkholderia fungorum</name>
    <dbReference type="NCBI Taxonomy" id="134537"/>
    <lineage>
        <taxon>Bacteria</taxon>
        <taxon>Pseudomonadati</taxon>
        <taxon>Pseudomonadota</taxon>
        <taxon>Betaproteobacteria</taxon>
        <taxon>Burkholderiales</taxon>
        <taxon>Burkholderiaceae</taxon>
        <taxon>Paraburkholderia</taxon>
    </lineage>
</organism>
<name>A0A1H1JIW6_9BURK</name>
<keyword evidence="1 3" id="KW-0560">Oxidoreductase</keyword>
<dbReference type="Gene3D" id="3.40.309.10">
    <property type="entry name" value="Aldehyde Dehydrogenase, Chain A, domain 2"/>
    <property type="match status" value="1"/>
</dbReference>
<dbReference type="OrthoDB" id="6187633at2"/>
<comment type="similarity">
    <text evidence="3">Belongs to the aldehyde dehydrogenase family.</text>
</comment>
<keyword evidence="6" id="KW-1185">Reference proteome</keyword>
<dbReference type="Gene3D" id="3.40.605.10">
    <property type="entry name" value="Aldehyde Dehydrogenase, Chain A, domain 1"/>
    <property type="match status" value="1"/>
</dbReference>
<feature type="domain" description="PI-PLC Y-box" evidence="4">
    <location>
        <begin position="305"/>
        <end position="384"/>
    </location>
</feature>
<dbReference type="Pfam" id="PF00171">
    <property type="entry name" value="Aldedh"/>
    <property type="match status" value="1"/>
</dbReference>
<dbReference type="InterPro" id="IPR029510">
    <property type="entry name" value="Ald_DH_CS_GLU"/>
</dbReference>
<dbReference type="GO" id="GO:0004030">
    <property type="term" value="F:aldehyde dehydrogenase [NAD(P)+] activity"/>
    <property type="evidence" value="ECO:0007669"/>
    <property type="project" value="UniProtKB-ARBA"/>
</dbReference>
<sequence>MSTPSLDFDPSAVPLPQGHFIGGTYYSAGEPQIAVHRPSDGALLGHVPDASEATVDYAVSNALIAWKTSGWGTRSPRERAKVLSRWADLIDRDAVSLAQLETVSSTRPVAESYASDVPFTAEAIRFFAELADKLGGDIAATRRDSLGFITSEPYGVIGAITPWNFPLSMCSWKCGPALAAGNAVVMKPSEMTPFSTLRLAELAIEAGMPPGIFNVVNGRGATTGAALTRHPGISKMSFTGSTRTGAAIMSDAAMHGTKPVTLELGGKSPQLVFEHVRDLDYTAACIARGFTSNGGQACVAGTRLIVHKRIAEPLIEAIQRQLQPIQPGPLWDSRTAYSPIISPAQARRIEALVDQSRESGAEVIFGGGFFEGTGEGYFHRPTLLANVNGTTPAVREELFGPVLTVQTFDDEEEGITLAAHPVYGLAAGVHSSDIGQALRAMRRIAAGTIWINRYGRSGDMIIPTGGFGQSGIGKDLGREAMVASMRHKSVLIDFETL</sequence>
<dbReference type="AlphaFoldDB" id="A0A1H1JIW6"/>
<proteinExistence type="inferred from homology"/>
<accession>A0A1H1JIW6</accession>
<dbReference type="InterPro" id="IPR016161">
    <property type="entry name" value="Ald_DH/histidinol_DH"/>
</dbReference>
<reference evidence="6" key="1">
    <citation type="submission" date="2016-10" db="EMBL/GenBank/DDBJ databases">
        <authorList>
            <person name="Varghese N."/>
        </authorList>
    </citation>
    <scope>NUCLEOTIDE SEQUENCE [LARGE SCALE GENOMIC DNA]</scope>
    <source>
        <strain evidence="6">GAS106B</strain>
    </source>
</reference>
<evidence type="ECO:0000313" key="6">
    <source>
        <dbReference type="Proteomes" id="UP000183487"/>
    </source>
</evidence>
<dbReference type="PANTHER" id="PTHR11699">
    <property type="entry name" value="ALDEHYDE DEHYDROGENASE-RELATED"/>
    <property type="match status" value="1"/>
</dbReference>
<dbReference type="InterPro" id="IPR016163">
    <property type="entry name" value="Ald_DH_C"/>
</dbReference>
<dbReference type="Proteomes" id="UP000183487">
    <property type="component" value="Unassembled WGS sequence"/>
</dbReference>
<dbReference type="InterPro" id="IPR001711">
    <property type="entry name" value="PLipase_C_Pinositol-sp_Y"/>
</dbReference>
<dbReference type="EMBL" id="FNKP01000003">
    <property type="protein sequence ID" value="SDR49872.1"/>
    <property type="molecule type" value="Genomic_DNA"/>
</dbReference>
<evidence type="ECO:0000256" key="1">
    <source>
        <dbReference type="ARBA" id="ARBA00023002"/>
    </source>
</evidence>
<dbReference type="SUPFAM" id="SSF53720">
    <property type="entry name" value="ALDH-like"/>
    <property type="match status" value="1"/>
</dbReference>
<dbReference type="PROSITE" id="PS00687">
    <property type="entry name" value="ALDEHYDE_DEHYDR_GLU"/>
    <property type="match status" value="1"/>
</dbReference>
<dbReference type="GO" id="GO:0006629">
    <property type="term" value="P:lipid metabolic process"/>
    <property type="evidence" value="ECO:0007669"/>
    <property type="project" value="InterPro"/>
</dbReference>